<keyword evidence="7" id="KW-0378">Hydrolase</keyword>
<gene>
    <name evidence="7" type="ORF">B0F90DRAFT_888029</name>
</gene>
<dbReference type="GO" id="GO:0140663">
    <property type="term" value="F:ATP-dependent FeS chaperone activity"/>
    <property type="evidence" value="ECO:0007669"/>
    <property type="project" value="InterPro"/>
</dbReference>
<proteinExistence type="inferred from homology"/>
<reference evidence="7" key="1">
    <citation type="journal article" date="2022" name="New Phytol.">
        <title>Evolutionary transition to the ectomycorrhizal habit in the genomes of a hyperdiverse lineage of mushroom-forming fungi.</title>
        <authorList>
            <person name="Looney B."/>
            <person name="Miyauchi S."/>
            <person name="Morin E."/>
            <person name="Drula E."/>
            <person name="Courty P.E."/>
            <person name="Kohler A."/>
            <person name="Kuo A."/>
            <person name="LaButti K."/>
            <person name="Pangilinan J."/>
            <person name="Lipzen A."/>
            <person name="Riley R."/>
            <person name="Andreopoulos W."/>
            <person name="He G."/>
            <person name="Johnson J."/>
            <person name="Nolan M."/>
            <person name="Tritt A."/>
            <person name="Barry K.W."/>
            <person name="Grigoriev I.V."/>
            <person name="Nagy L.G."/>
            <person name="Hibbett D."/>
            <person name="Henrissat B."/>
            <person name="Matheny P.B."/>
            <person name="Labbe J."/>
            <person name="Martin F.M."/>
        </authorList>
    </citation>
    <scope>NUCLEOTIDE SEQUENCE</scope>
    <source>
        <strain evidence="7">BPL690</strain>
    </source>
</reference>
<dbReference type="PANTHER" id="PTHR42961:SF2">
    <property type="entry name" value="IRON-SULFUR PROTEIN NUBPL"/>
    <property type="match status" value="1"/>
</dbReference>
<dbReference type="EMBL" id="WTXG01000036">
    <property type="protein sequence ID" value="KAI0297490.1"/>
    <property type="molecule type" value="Genomic_DNA"/>
</dbReference>
<dbReference type="GO" id="GO:0016787">
    <property type="term" value="F:hydrolase activity"/>
    <property type="evidence" value="ECO:0007669"/>
    <property type="project" value="UniProtKB-KW"/>
</dbReference>
<dbReference type="AlphaFoldDB" id="A0AAD4M2M3"/>
<evidence type="ECO:0000256" key="3">
    <source>
        <dbReference type="ARBA" id="ARBA00022840"/>
    </source>
</evidence>
<dbReference type="Pfam" id="PF10609">
    <property type="entry name" value="ParA"/>
    <property type="match status" value="1"/>
</dbReference>
<dbReference type="CDD" id="cd02037">
    <property type="entry name" value="Mrp_NBP35"/>
    <property type="match status" value="1"/>
</dbReference>
<keyword evidence="1" id="KW-0479">Metal-binding</keyword>
<dbReference type="InterPro" id="IPR044304">
    <property type="entry name" value="NUBPL-like"/>
</dbReference>
<dbReference type="InterPro" id="IPR033756">
    <property type="entry name" value="YlxH/NBP35"/>
</dbReference>
<protein>
    <submittedName>
        <fullName evidence="7">P-loop containing nucleoside triphosphate hydrolase protein</fullName>
    </submittedName>
</protein>
<name>A0AAD4M2M3_9AGAM</name>
<evidence type="ECO:0000313" key="8">
    <source>
        <dbReference type="Proteomes" id="UP001203297"/>
    </source>
</evidence>
<dbReference type="InterPro" id="IPR019591">
    <property type="entry name" value="Mrp/NBP35_ATP-bd"/>
</dbReference>
<comment type="similarity">
    <text evidence="6">Belongs to the Mrp/NBP35 ATP-binding proteins family.</text>
</comment>
<dbReference type="HAMAP" id="MF_02040">
    <property type="entry name" value="Mrp_NBP35"/>
    <property type="match status" value="1"/>
</dbReference>
<dbReference type="Gene3D" id="3.40.50.300">
    <property type="entry name" value="P-loop containing nucleotide triphosphate hydrolases"/>
    <property type="match status" value="1"/>
</dbReference>
<organism evidence="7 8">
    <name type="scientific">Multifurca ochricompacta</name>
    <dbReference type="NCBI Taxonomy" id="376703"/>
    <lineage>
        <taxon>Eukaryota</taxon>
        <taxon>Fungi</taxon>
        <taxon>Dikarya</taxon>
        <taxon>Basidiomycota</taxon>
        <taxon>Agaricomycotina</taxon>
        <taxon>Agaricomycetes</taxon>
        <taxon>Russulales</taxon>
        <taxon>Russulaceae</taxon>
        <taxon>Multifurca</taxon>
    </lineage>
</organism>
<keyword evidence="4" id="KW-0408">Iron</keyword>
<evidence type="ECO:0000256" key="2">
    <source>
        <dbReference type="ARBA" id="ARBA00022741"/>
    </source>
</evidence>
<sequence>MNPTAKRFLSTLRVLHHDNPLGLPHRGEPPMIPRRGLPPRRGIPHVKKVVAVASVNLAFSLAARERVRVGVLDLDIFGPSIPKLLGLESAGEPHLTSTGALIPLTNHGLLTMSIGFLFPNADAPVTWRGLMVQKAVQQLLFDVDWRGADPHGPGLDVLVIDMPPGTGDVPLSLGQLVNVHGAVIVSTPQDVALADVRKGIAAFQRLSIPIIGLVLNQSYFICPSCSTPHHLFGSSDASKGLGIKLLGELPLAPGVSSGGDAGLPYALLDSCSKTDGVAGQQWQEAMLGVTKEVWEVLHPEYVSS</sequence>
<dbReference type="Proteomes" id="UP001203297">
    <property type="component" value="Unassembled WGS sequence"/>
</dbReference>
<evidence type="ECO:0000313" key="7">
    <source>
        <dbReference type="EMBL" id="KAI0297490.1"/>
    </source>
</evidence>
<evidence type="ECO:0000256" key="1">
    <source>
        <dbReference type="ARBA" id="ARBA00022723"/>
    </source>
</evidence>
<evidence type="ECO:0000256" key="4">
    <source>
        <dbReference type="ARBA" id="ARBA00023004"/>
    </source>
</evidence>
<evidence type="ECO:0000256" key="6">
    <source>
        <dbReference type="ARBA" id="ARBA00024036"/>
    </source>
</evidence>
<dbReference type="GO" id="GO:0005739">
    <property type="term" value="C:mitochondrion"/>
    <property type="evidence" value="ECO:0007669"/>
    <property type="project" value="TreeGrafter"/>
</dbReference>
<keyword evidence="8" id="KW-1185">Reference proteome</keyword>
<keyword evidence="2" id="KW-0547">Nucleotide-binding</keyword>
<dbReference type="GO" id="GO:0051539">
    <property type="term" value="F:4 iron, 4 sulfur cluster binding"/>
    <property type="evidence" value="ECO:0007669"/>
    <property type="project" value="TreeGrafter"/>
</dbReference>
<dbReference type="GO" id="GO:0046872">
    <property type="term" value="F:metal ion binding"/>
    <property type="evidence" value="ECO:0007669"/>
    <property type="project" value="UniProtKB-KW"/>
</dbReference>
<keyword evidence="3" id="KW-0067">ATP-binding</keyword>
<dbReference type="GO" id="GO:0005524">
    <property type="term" value="F:ATP binding"/>
    <property type="evidence" value="ECO:0007669"/>
    <property type="project" value="UniProtKB-KW"/>
</dbReference>
<evidence type="ECO:0000256" key="5">
    <source>
        <dbReference type="ARBA" id="ARBA00023014"/>
    </source>
</evidence>
<dbReference type="GO" id="GO:0032981">
    <property type="term" value="P:mitochondrial respiratory chain complex I assembly"/>
    <property type="evidence" value="ECO:0007669"/>
    <property type="project" value="TreeGrafter"/>
</dbReference>
<dbReference type="GO" id="GO:0016226">
    <property type="term" value="P:iron-sulfur cluster assembly"/>
    <property type="evidence" value="ECO:0007669"/>
    <property type="project" value="InterPro"/>
</dbReference>
<dbReference type="PANTHER" id="PTHR42961">
    <property type="entry name" value="IRON-SULFUR PROTEIN NUBPL"/>
    <property type="match status" value="1"/>
</dbReference>
<keyword evidence="5" id="KW-0411">Iron-sulfur</keyword>
<accession>A0AAD4M2M3</accession>
<dbReference type="SUPFAM" id="SSF52540">
    <property type="entry name" value="P-loop containing nucleoside triphosphate hydrolases"/>
    <property type="match status" value="1"/>
</dbReference>
<dbReference type="InterPro" id="IPR027417">
    <property type="entry name" value="P-loop_NTPase"/>
</dbReference>
<comment type="caution">
    <text evidence="7">The sequence shown here is derived from an EMBL/GenBank/DDBJ whole genome shotgun (WGS) entry which is preliminary data.</text>
</comment>